<dbReference type="GO" id="GO:0070897">
    <property type="term" value="P:transcription preinitiation complex assembly"/>
    <property type="evidence" value="ECO:0007669"/>
    <property type="project" value="InterPro"/>
</dbReference>
<evidence type="ECO:0000256" key="3">
    <source>
        <dbReference type="ARBA" id="ARBA00023163"/>
    </source>
</evidence>
<accession>A0A0G2Y3I2</accession>
<sequence>MSHHSETILTAILNTKYLENGSKHKIIELPKTNIKKLIKDFLSVNSNKKIQSDCALINYFPNALLLDNPNKNSSVKKEQTNQVKIIEKPITNNINKPEDIWDIIDNMDKENNSESLENIQSENSENNDNFTDNNTKKSPTKSRICSGCGSKGTLLEDQSSSVLVCSECGMINDDLLDHGPEWRQYYNDDGRGEGVNRCGCPSNFFFPKSSQGTILAGTGSGRLKRKQKWNSTVYKERSLNDVFEKISTICSKSNIPRIIADTAKILYKKLSDCKHKSGNNVGKQIIIRGHNRISIIAACIYKACEMNKNPRTVKEIARFFGIDEKKVTKGNKQFEKIMKNTDDNMIILDPVNSNSTEDYIRRHCPRLKVNKDHTDIAVKISNNCCRMKLASDHNPQSIAAGAILVMVVFCELNIDKRKISRLFGISDVTIDKIYKKIAPYAPALVDDGATDHLINKLKING</sequence>
<reference evidence="7 8" key="1">
    <citation type="submission" date="2014-10" db="EMBL/GenBank/DDBJ databases">
        <title>Pan-genome analysis of Brazilian lineage A amoebal mimiviruses.</title>
        <authorList>
            <person name="Assis F.L."/>
            <person name="Abrahao J.S."/>
            <person name="Kroon E.G."/>
            <person name="Dornas F.P."/>
            <person name="Andrade K.R."/>
            <person name="Borato P.V.M."/>
            <person name="Pilotto M.R."/>
            <person name="Benamar S."/>
            <person name="LaScola B."/>
            <person name="Colson P."/>
        </authorList>
    </citation>
    <scope>NUCLEOTIDE SEQUENCE [LARGE SCALE GENOMIC DNA]</scope>
    <source>
        <strain evidence="7 8">Oyster</strain>
    </source>
</reference>
<evidence type="ECO:0000313" key="7">
    <source>
        <dbReference type="EMBL" id="AKI79014.1"/>
    </source>
</evidence>
<evidence type="ECO:0000256" key="4">
    <source>
        <dbReference type="SAM" id="MobiDB-lite"/>
    </source>
</evidence>
<keyword evidence="3" id="KW-0804">Transcription</keyword>
<dbReference type="InterPro" id="IPR000812">
    <property type="entry name" value="TFIIB"/>
</dbReference>
<feature type="compositionally biased region" description="Low complexity" evidence="4">
    <location>
        <begin position="121"/>
        <end position="137"/>
    </location>
</feature>
<dbReference type="Pfam" id="PF08271">
    <property type="entry name" value="Zn_Ribbon_TF"/>
    <property type="match status" value="1"/>
</dbReference>
<dbReference type="GO" id="GO:0017025">
    <property type="term" value="F:TBP-class protein binding"/>
    <property type="evidence" value="ECO:0007669"/>
    <property type="project" value="InterPro"/>
</dbReference>
<evidence type="ECO:0000313" key="8">
    <source>
        <dbReference type="Proteomes" id="UP000241474"/>
    </source>
</evidence>
<dbReference type="Proteomes" id="UP000241474">
    <property type="component" value="Segment"/>
</dbReference>
<keyword evidence="7" id="KW-0396">Initiation factor</keyword>
<evidence type="ECO:0000256" key="1">
    <source>
        <dbReference type="ARBA" id="ARBA00022737"/>
    </source>
</evidence>
<keyword evidence="7" id="KW-0648">Protein biosynthesis</keyword>
<dbReference type="PANTHER" id="PTHR11618:SF13">
    <property type="entry name" value="TRANSCRIPTION INITIATION FACTOR IIB"/>
    <property type="match status" value="1"/>
</dbReference>
<dbReference type="PRINTS" id="PR00685">
    <property type="entry name" value="TIFACTORIIB"/>
</dbReference>
<evidence type="ECO:0000259" key="6">
    <source>
        <dbReference type="Pfam" id="PF08271"/>
    </source>
</evidence>
<feature type="domain" description="Transcription factor TFIIB cyclin-like" evidence="5">
    <location>
        <begin position="354"/>
        <end position="438"/>
    </location>
</feature>
<dbReference type="Gene3D" id="1.10.472.10">
    <property type="entry name" value="Cyclin-like"/>
    <property type="match status" value="1"/>
</dbReference>
<keyword evidence="2" id="KW-0805">Transcription regulation</keyword>
<dbReference type="SUPFAM" id="SSF47954">
    <property type="entry name" value="Cyclin-like"/>
    <property type="match status" value="2"/>
</dbReference>
<dbReference type="GO" id="GO:0097550">
    <property type="term" value="C:transcription preinitiation complex"/>
    <property type="evidence" value="ECO:0007669"/>
    <property type="project" value="TreeGrafter"/>
</dbReference>
<organismHost>
    <name type="scientific">Acanthamoeba polyphaga</name>
    <name type="common">Amoeba</name>
    <dbReference type="NCBI Taxonomy" id="5757"/>
</organismHost>
<dbReference type="Pfam" id="PF00382">
    <property type="entry name" value="TFIIB"/>
    <property type="match status" value="2"/>
</dbReference>
<feature type="domain" description="Transcription factor TFIIB cyclin-like" evidence="5">
    <location>
        <begin position="236"/>
        <end position="336"/>
    </location>
</feature>
<dbReference type="EMBL" id="KM982401">
    <property type="protein sequence ID" value="AKI79014.1"/>
    <property type="molecule type" value="Genomic_DNA"/>
</dbReference>
<dbReference type="Gene3D" id="1.10.472.170">
    <property type="match status" value="1"/>
</dbReference>
<proteinExistence type="predicted"/>
<dbReference type="InterPro" id="IPR013137">
    <property type="entry name" value="Znf_TFIIB"/>
</dbReference>
<feature type="region of interest" description="Disordered" evidence="4">
    <location>
        <begin position="113"/>
        <end position="142"/>
    </location>
</feature>
<dbReference type="SUPFAM" id="SSF57783">
    <property type="entry name" value="Zinc beta-ribbon"/>
    <property type="match status" value="1"/>
</dbReference>
<protein>
    <submittedName>
        <fullName evidence="7">Putative transcription initiation factor IIb-like protein</fullName>
    </submittedName>
</protein>
<keyword evidence="1" id="KW-0677">Repeat</keyword>
<dbReference type="InterPro" id="IPR013150">
    <property type="entry name" value="TFIIB_cyclin"/>
</dbReference>
<dbReference type="PANTHER" id="PTHR11618">
    <property type="entry name" value="TRANSCRIPTION INITIATION FACTOR IIB-RELATED"/>
    <property type="match status" value="1"/>
</dbReference>
<evidence type="ECO:0000256" key="2">
    <source>
        <dbReference type="ARBA" id="ARBA00023015"/>
    </source>
</evidence>
<feature type="domain" description="TFIIB-type" evidence="6">
    <location>
        <begin position="144"/>
        <end position="184"/>
    </location>
</feature>
<name>A0A0G2Y3I2_MIMIV</name>
<dbReference type="InterPro" id="IPR036915">
    <property type="entry name" value="Cyclin-like_sf"/>
</dbReference>
<organism evidence="7 8">
    <name type="scientific">Acanthamoeba polyphaga mimivirus</name>
    <name type="common">APMV</name>
    <dbReference type="NCBI Taxonomy" id="212035"/>
    <lineage>
        <taxon>Viruses</taxon>
        <taxon>Varidnaviria</taxon>
        <taxon>Bamfordvirae</taxon>
        <taxon>Nucleocytoviricota</taxon>
        <taxon>Megaviricetes</taxon>
        <taxon>Imitervirales</taxon>
        <taxon>Mimiviridae</taxon>
        <taxon>Megamimivirinae</taxon>
        <taxon>Mimivirus</taxon>
        <taxon>Mimivirus bradfordmassiliense</taxon>
    </lineage>
</organism>
<evidence type="ECO:0000259" key="5">
    <source>
        <dbReference type="Pfam" id="PF00382"/>
    </source>
</evidence>